<protein>
    <submittedName>
        <fullName evidence="9">ABC-type nitrate/sulfonate/bicarbonate transport system, permease component</fullName>
    </submittedName>
</protein>
<dbReference type="PANTHER" id="PTHR30151">
    <property type="entry name" value="ALKANE SULFONATE ABC TRANSPORTER-RELATED, MEMBRANE SUBUNIT"/>
    <property type="match status" value="1"/>
</dbReference>
<dbReference type="CDD" id="cd06261">
    <property type="entry name" value="TM_PBP2"/>
    <property type="match status" value="1"/>
</dbReference>
<gene>
    <name evidence="9" type="ORF">MTY_0489</name>
</gene>
<dbReference type="PROSITE" id="PS50928">
    <property type="entry name" value="ABC_TM1"/>
    <property type="match status" value="1"/>
</dbReference>
<dbReference type="GeneID" id="45618018"/>
<keyword evidence="3" id="KW-1003">Cell membrane</keyword>
<evidence type="ECO:0000256" key="4">
    <source>
        <dbReference type="ARBA" id="ARBA00022692"/>
    </source>
</evidence>
<dbReference type="SUPFAM" id="SSF161098">
    <property type="entry name" value="MetI-like"/>
    <property type="match status" value="1"/>
</dbReference>
<proteinExistence type="inferred from homology"/>
<dbReference type="Gene3D" id="1.10.3720.10">
    <property type="entry name" value="MetI-like"/>
    <property type="match status" value="1"/>
</dbReference>
<dbReference type="GO" id="GO:0005886">
    <property type="term" value="C:plasma membrane"/>
    <property type="evidence" value="ECO:0007669"/>
    <property type="project" value="UniProtKB-SubCell"/>
</dbReference>
<feature type="transmembrane region" description="Helical" evidence="7">
    <location>
        <begin position="99"/>
        <end position="118"/>
    </location>
</feature>
<keyword evidence="5 7" id="KW-1133">Transmembrane helix</keyword>
<feature type="transmembrane region" description="Helical" evidence="7">
    <location>
        <begin position="124"/>
        <end position="143"/>
    </location>
</feature>
<evidence type="ECO:0000259" key="8">
    <source>
        <dbReference type="PROSITE" id="PS50928"/>
    </source>
</evidence>
<dbReference type="PANTHER" id="PTHR30151:SF0">
    <property type="entry name" value="ABC TRANSPORTER PERMEASE PROTEIN MJ0413-RELATED"/>
    <property type="match status" value="1"/>
</dbReference>
<dbReference type="RefSeq" id="WP_011393472.1">
    <property type="nucleotide sequence ID" value="NZ_DF238840.1"/>
</dbReference>
<feature type="transmembrane region" description="Helical" evidence="7">
    <location>
        <begin position="219"/>
        <end position="238"/>
    </location>
</feature>
<dbReference type="AlphaFoldDB" id="A0A0S6U7Q9"/>
<keyword evidence="6 7" id="KW-0472">Membrane</keyword>
<comment type="subcellular location">
    <subcellularLocation>
        <location evidence="1 7">Cell membrane</location>
        <topology evidence="1 7">Multi-pass membrane protein</topology>
    </subcellularLocation>
</comment>
<keyword evidence="2 7" id="KW-0813">Transport</keyword>
<feature type="transmembrane region" description="Helical" evidence="7">
    <location>
        <begin position="164"/>
        <end position="192"/>
    </location>
</feature>
<dbReference type="GO" id="GO:0042918">
    <property type="term" value="P:alkanesulfonate transmembrane transport"/>
    <property type="evidence" value="ECO:0007669"/>
    <property type="project" value="UniProtKB-ARBA"/>
</dbReference>
<dbReference type="InterPro" id="IPR035906">
    <property type="entry name" value="MetI-like_sf"/>
</dbReference>
<accession>A0A0S6U7Q9</accession>
<evidence type="ECO:0000256" key="5">
    <source>
        <dbReference type="ARBA" id="ARBA00022989"/>
    </source>
</evidence>
<keyword evidence="4 7" id="KW-0812">Transmembrane</keyword>
<dbReference type="Pfam" id="PF00528">
    <property type="entry name" value="BPD_transp_1"/>
    <property type="match status" value="1"/>
</dbReference>
<dbReference type="Proteomes" id="UP000063718">
    <property type="component" value="Unassembled WGS sequence"/>
</dbReference>
<name>A0A0S6U7Q9_NEOTH</name>
<dbReference type="InterPro" id="IPR000515">
    <property type="entry name" value="MetI-like"/>
</dbReference>
<dbReference type="EMBL" id="DF238840">
    <property type="protein sequence ID" value="GAF25159.1"/>
    <property type="molecule type" value="Genomic_DNA"/>
</dbReference>
<organism evidence="9">
    <name type="scientific">Moorella thermoacetica Y72</name>
    <dbReference type="NCBI Taxonomy" id="1325331"/>
    <lineage>
        <taxon>Bacteria</taxon>
        <taxon>Bacillati</taxon>
        <taxon>Bacillota</taxon>
        <taxon>Clostridia</taxon>
        <taxon>Neomoorellales</taxon>
        <taxon>Neomoorellaceae</taxon>
        <taxon>Neomoorella</taxon>
    </lineage>
</organism>
<evidence type="ECO:0000256" key="2">
    <source>
        <dbReference type="ARBA" id="ARBA00022448"/>
    </source>
</evidence>
<feature type="transmembrane region" description="Helical" evidence="7">
    <location>
        <begin position="66"/>
        <end position="87"/>
    </location>
</feature>
<comment type="similarity">
    <text evidence="7">Belongs to the binding-protein-dependent transport system permease family.</text>
</comment>
<evidence type="ECO:0000256" key="7">
    <source>
        <dbReference type="RuleBase" id="RU363032"/>
    </source>
</evidence>
<sequence length="261" mass="28933">MQRVERFFLSLAGLAGALTLWQVFAWTGLYPRYLFPWPGDVLQSLSQQLHQGVLGEHIAVSLFRFFSGYLVAAVVAIPLGLLLGWSRRLWIAVDPLVQVLRPISPIAWLPLVTLWFGIGDLPAIVIIFMASFYPILLGTIAAVKNVDPVYIKVAKNFGASGSHILWRVIVPAAFPYITMGLHFALGTAWIFLVAGEMMGVRSGLGFLIIDARNSMDTGLVIAGMLVIGLLGLAIDRLFGWLERLACRRWGIMEEEGSRWPR</sequence>
<feature type="domain" description="ABC transmembrane type-1" evidence="8">
    <location>
        <begin position="58"/>
        <end position="238"/>
    </location>
</feature>
<evidence type="ECO:0000256" key="3">
    <source>
        <dbReference type="ARBA" id="ARBA00022475"/>
    </source>
</evidence>
<evidence type="ECO:0000313" key="9">
    <source>
        <dbReference type="EMBL" id="GAF25159.1"/>
    </source>
</evidence>
<evidence type="ECO:0000256" key="6">
    <source>
        <dbReference type="ARBA" id="ARBA00023136"/>
    </source>
</evidence>
<reference evidence="9" key="1">
    <citation type="journal article" date="2014" name="Gene">
        <title>Genome-guided analysis of transformation efficiency and carbon dioxide assimilation by Moorella thermoacetica Y72.</title>
        <authorList>
            <person name="Tsukahara K."/>
            <person name="Kita A."/>
            <person name="Nakashimada Y."/>
            <person name="Hoshino T."/>
            <person name="Murakami K."/>
        </authorList>
    </citation>
    <scope>NUCLEOTIDE SEQUENCE [LARGE SCALE GENOMIC DNA]</scope>
    <source>
        <strain evidence="9">Y72</strain>
    </source>
</reference>
<evidence type="ECO:0000256" key="1">
    <source>
        <dbReference type="ARBA" id="ARBA00004651"/>
    </source>
</evidence>
<dbReference type="FunFam" id="1.10.3720.10:FF:000003">
    <property type="entry name" value="Aliphatic sulfonate ABC transporter permease"/>
    <property type="match status" value="1"/>
</dbReference>